<dbReference type="Gene3D" id="2.10.25.10">
    <property type="entry name" value="Laminin"/>
    <property type="match status" value="5"/>
</dbReference>
<dbReference type="InterPro" id="IPR000742">
    <property type="entry name" value="EGF"/>
</dbReference>
<keyword evidence="3" id="KW-0677">Repeat</keyword>
<dbReference type="SUPFAM" id="SSF57196">
    <property type="entry name" value="EGF/Laminin"/>
    <property type="match status" value="4"/>
</dbReference>
<dbReference type="FunFam" id="2.10.25.10:FF:000095">
    <property type="entry name" value="Notch, isoform B"/>
    <property type="match status" value="2"/>
</dbReference>
<keyword evidence="1 6" id="KW-0245">EGF-like domain</keyword>
<feature type="disulfide bond" evidence="7">
    <location>
        <begin position="88"/>
        <end position="105"/>
    </location>
</feature>
<feature type="domain" description="Laminin G" evidence="9">
    <location>
        <begin position="242"/>
        <end position="412"/>
    </location>
</feature>
<feature type="disulfide bond" evidence="6">
    <location>
        <begin position="224"/>
        <end position="233"/>
    </location>
</feature>
<evidence type="ECO:0000256" key="2">
    <source>
        <dbReference type="ARBA" id="ARBA00022729"/>
    </source>
</evidence>
<dbReference type="CDD" id="cd00054">
    <property type="entry name" value="EGF_CA"/>
    <property type="match status" value="2"/>
</dbReference>
<dbReference type="Pfam" id="PF00054">
    <property type="entry name" value="Laminin_G_1"/>
    <property type="match status" value="1"/>
</dbReference>
<dbReference type="GO" id="GO:0048513">
    <property type="term" value="P:animal organ development"/>
    <property type="evidence" value="ECO:0007669"/>
    <property type="project" value="UniProtKB-ARBA"/>
</dbReference>
<dbReference type="PROSITE" id="PS00022">
    <property type="entry name" value="EGF_1"/>
    <property type="match status" value="3"/>
</dbReference>
<reference evidence="12" key="2">
    <citation type="submission" date="2023-05" db="EMBL/GenBank/DDBJ databases">
        <authorList>
            <person name="Fouks B."/>
        </authorList>
    </citation>
    <scope>NUCLEOTIDE SEQUENCE</scope>
    <source>
        <strain evidence="12">Stay&amp;Tobe</strain>
        <tissue evidence="12">Testes</tissue>
    </source>
</reference>
<evidence type="ECO:0000259" key="11">
    <source>
        <dbReference type="PROSITE" id="PS50027"/>
    </source>
</evidence>
<evidence type="ECO:0000256" key="3">
    <source>
        <dbReference type="ARBA" id="ARBA00022737"/>
    </source>
</evidence>
<dbReference type="CDD" id="cd00110">
    <property type="entry name" value="LamG"/>
    <property type="match status" value="1"/>
</dbReference>
<feature type="disulfide bond" evidence="6">
    <location>
        <begin position="479"/>
        <end position="488"/>
    </location>
</feature>
<dbReference type="GO" id="GO:0005509">
    <property type="term" value="F:calcium ion binding"/>
    <property type="evidence" value="ECO:0007669"/>
    <property type="project" value="InterPro"/>
</dbReference>
<feature type="disulfide bond" evidence="7">
    <location>
        <begin position="107"/>
        <end position="116"/>
    </location>
</feature>
<dbReference type="SMART" id="SM00181">
    <property type="entry name" value="EGF"/>
    <property type="match status" value="5"/>
</dbReference>
<feature type="domain" description="Laminin EGF-like" evidence="11">
    <location>
        <begin position="86"/>
        <end position="138"/>
    </location>
</feature>
<comment type="caution">
    <text evidence="12">The sequence shown here is derived from an EMBL/GenBank/DDBJ whole genome shotgun (WGS) entry which is preliminary data.</text>
</comment>
<keyword evidence="13" id="KW-1185">Reference proteome</keyword>
<feature type="domain" description="EGF-like" evidence="10">
    <location>
        <begin position="413"/>
        <end position="450"/>
    </location>
</feature>
<dbReference type="PANTHER" id="PTHR24035:SF109">
    <property type="entry name" value="PROTEIN DRAPER"/>
    <property type="match status" value="1"/>
</dbReference>
<dbReference type="SMART" id="SM00282">
    <property type="entry name" value="LamG"/>
    <property type="match status" value="1"/>
</dbReference>
<reference evidence="12" key="1">
    <citation type="journal article" date="2023" name="IScience">
        <title>Live-bearing cockroach genome reveals convergent evolutionary mechanisms linked to viviparity in insects and beyond.</title>
        <authorList>
            <person name="Fouks B."/>
            <person name="Harrison M.C."/>
            <person name="Mikhailova A.A."/>
            <person name="Marchal E."/>
            <person name="English S."/>
            <person name="Carruthers M."/>
            <person name="Jennings E.C."/>
            <person name="Chiamaka E.L."/>
            <person name="Frigard R.A."/>
            <person name="Pippel M."/>
            <person name="Attardo G.M."/>
            <person name="Benoit J.B."/>
            <person name="Bornberg-Bauer E."/>
            <person name="Tobe S.S."/>
        </authorList>
    </citation>
    <scope>NUCLEOTIDE SEQUENCE</scope>
    <source>
        <strain evidence="12">Stay&amp;Tobe</strain>
    </source>
</reference>
<dbReference type="GO" id="GO:0030154">
    <property type="term" value="P:cell differentiation"/>
    <property type="evidence" value="ECO:0007669"/>
    <property type="project" value="UniProtKB-ARBA"/>
</dbReference>
<evidence type="ECO:0000256" key="6">
    <source>
        <dbReference type="PROSITE-ProRule" id="PRU00076"/>
    </source>
</evidence>
<feature type="region of interest" description="Disordered" evidence="8">
    <location>
        <begin position="1"/>
        <end position="22"/>
    </location>
</feature>
<dbReference type="GO" id="GO:0009653">
    <property type="term" value="P:anatomical structure morphogenesis"/>
    <property type="evidence" value="ECO:0007669"/>
    <property type="project" value="UniProtKB-ARBA"/>
</dbReference>
<dbReference type="Gene3D" id="2.60.120.200">
    <property type="match status" value="1"/>
</dbReference>
<evidence type="ECO:0000256" key="5">
    <source>
        <dbReference type="ARBA" id="ARBA00023180"/>
    </source>
</evidence>
<dbReference type="Pfam" id="PF00008">
    <property type="entry name" value="EGF"/>
    <property type="match status" value="3"/>
</dbReference>
<dbReference type="SMART" id="SM00179">
    <property type="entry name" value="EGF_CA"/>
    <property type="match status" value="3"/>
</dbReference>
<dbReference type="PRINTS" id="PR00011">
    <property type="entry name" value="EGFLAMININ"/>
</dbReference>
<dbReference type="InterPro" id="IPR002049">
    <property type="entry name" value="LE_dom"/>
</dbReference>
<keyword evidence="5" id="KW-0325">Glycoprotein</keyword>
<dbReference type="FunFam" id="2.10.25.10:FF:000140">
    <property type="entry name" value="Transmembrane agrin"/>
    <property type="match status" value="1"/>
</dbReference>
<dbReference type="PROSITE" id="PS50025">
    <property type="entry name" value="LAM_G_DOMAIN"/>
    <property type="match status" value="1"/>
</dbReference>
<feature type="domain" description="EGF-like" evidence="10">
    <location>
        <begin position="197"/>
        <end position="234"/>
    </location>
</feature>
<dbReference type="InterPro" id="IPR013320">
    <property type="entry name" value="ConA-like_dom_sf"/>
</dbReference>
<sequence>MEVKPCNGESPLADPDTRREYDCGSGPNRQDCPSGSYCHQTPHFARCCKKDMSLNHKSCEDSWYGCCPDGKTAALGADNAGCPSMCGCNKLGSHSDTCDPITQQCSCKPGVGGMKCDRCEPGFWGLPKISEGYQGCIPCGCSLFGSVRDDCEQMTGRCVCKPGIQGQKCTVCTGINMILGPNGCVSANSSPVHPTLEFTACASHPCQRGGTCIDVLPGSFTCQCEPQWTGVQCEDPVVQRAYDIPAFDGRSYVQLKRLKAYSKLSIEVEFKTYANDGIILYNQQKQDGTGDFYVEFRYNLGNGPVVITSLDRVEMKKFHRVVAKRYHRDGILQLDDYEHVAGQSQGSLKALDLVEDAYVGYVPTNVTKVFENIGTNMGLMGCIRKLKIGRRLVELHEGQDVMVERVVGVRECGENPCSSLPCLHGATCRAIDSEKFHCSCTSEFIGELCEERVDPCLSHPCTDGSTCDALPQGGYVCKCPPGRKGKLCQDYVDNIDTDQPIKFTGETFYQYPNKVGKSSQVSELL</sequence>
<keyword evidence="7" id="KW-0424">Laminin EGF-like domain</keyword>
<dbReference type="Pfam" id="PF00053">
    <property type="entry name" value="EGF_laminin"/>
    <property type="match status" value="2"/>
</dbReference>
<feature type="non-terminal residue" evidence="12">
    <location>
        <position position="1"/>
    </location>
</feature>
<dbReference type="PROSITE" id="PS01248">
    <property type="entry name" value="EGF_LAM_1"/>
    <property type="match status" value="1"/>
</dbReference>
<feature type="disulfide bond" evidence="7">
    <location>
        <begin position="86"/>
        <end position="98"/>
    </location>
</feature>
<evidence type="ECO:0000256" key="1">
    <source>
        <dbReference type="ARBA" id="ARBA00022536"/>
    </source>
</evidence>
<feature type="non-terminal residue" evidence="12">
    <location>
        <position position="525"/>
    </location>
</feature>
<name>A0AAD7ZF03_DIPPU</name>
<evidence type="ECO:0000259" key="10">
    <source>
        <dbReference type="PROSITE" id="PS50026"/>
    </source>
</evidence>
<evidence type="ECO:0000256" key="4">
    <source>
        <dbReference type="ARBA" id="ARBA00023157"/>
    </source>
</evidence>
<dbReference type="SMART" id="SM00180">
    <property type="entry name" value="EGF_Lam"/>
    <property type="match status" value="2"/>
</dbReference>
<dbReference type="InterPro" id="IPR052108">
    <property type="entry name" value="MEGF/SIB"/>
</dbReference>
<dbReference type="CDD" id="cd00055">
    <property type="entry name" value="EGF_Lam"/>
    <property type="match status" value="2"/>
</dbReference>
<dbReference type="PANTHER" id="PTHR24035">
    <property type="entry name" value="MULTIPLE EPIDERMAL GROWTH FACTOR-LIKE DOMAINS PROTEIN"/>
    <property type="match status" value="1"/>
</dbReference>
<dbReference type="FunFam" id="2.10.25.10:FF:000142">
    <property type="entry name" value="Crumbs cell polarity complex component 2"/>
    <property type="match status" value="1"/>
</dbReference>
<comment type="caution">
    <text evidence="6">Lacks conserved residue(s) required for the propagation of feature annotation.</text>
</comment>
<organism evidence="12 13">
    <name type="scientific">Diploptera punctata</name>
    <name type="common">Pacific beetle cockroach</name>
    <dbReference type="NCBI Taxonomy" id="6984"/>
    <lineage>
        <taxon>Eukaryota</taxon>
        <taxon>Metazoa</taxon>
        <taxon>Ecdysozoa</taxon>
        <taxon>Arthropoda</taxon>
        <taxon>Hexapoda</taxon>
        <taxon>Insecta</taxon>
        <taxon>Pterygota</taxon>
        <taxon>Neoptera</taxon>
        <taxon>Polyneoptera</taxon>
        <taxon>Dictyoptera</taxon>
        <taxon>Blattodea</taxon>
        <taxon>Blaberoidea</taxon>
        <taxon>Blaberidae</taxon>
        <taxon>Diplopterinae</taxon>
        <taxon>Diploptera</taxon>
    </lineage>
</organism>
<evidence type="ECO:0000313" key="12">
    <source>
        <dbReference type="EMBL" id="KAJ9579151.1"/>
    </source>
</evidence>
<keyword evidence="2" id="KW-0732">Signal</keyword>
<protein>
    <submittedName>
        <fullName evidence="12">Uncharacterized protein</fullName>
    </submittedName>
</protein>
<dbReference type="SUPFAM" id="SSF49899">
    <property type="entry name" value="Concanavalin A-like lectins/glucanases"/>
    <property type="match status" value="1"/>
</dbReference>
<feature type="domain" description="EGF-like" evidence="10">
    <location>
        <begin position="452"/>
        <end position="489"/>
    </location>
</feature>
<proteinExistence type="predicted"/>
<dbReference type="Proteomes" id="UP001233999">
    <property type="component" value="Unassembled WGS sequence"/>
</dbReference>
<accession>A0AAD7ZF03</accession>
<evidence type="ECO:0000256" key="7">
    <source>
        <dbReference type="PROSITE-ProRule" id="PRU00460"/>
    </source>
</evidence>
<feature type="disulfide bond" evidence="6">
    <location>
        <begin position="440"/>
        <end position="449"/>
    </location>
</feature>
<gene>
    <name evidence="12" type="ORF">L9F63_024743</name>
</gene>
<dbReference type="PROSITE" id="PS50027">
    <property type="entry name" value="EGF_LAM_2"/>
    <property type="match status" value="1"/>
</dbReference>
<dbReference type="InterPro" id="IPR001791">
    <property type="entry name" value="Laminin_G"/>
</dbReference>
<dbReference type="PROSITE" id="PS50026">
    <property type="entry name" value="EGF_3"/>
    <property type="match status" value="3"/>
</dbReference>
<dbReference type="EMBL" id="JASPKZ010008649">
    <property type="protein sequence ID" value="KAJ9579151.1"/>
    <property type="molecule type" value="Genomic_DNA"/>
</dbReference>
<dbReference type="AlphaFoldDB" id="A0AAD7ZF03"/>
<keyword evidence="4 6" id="KW-1015">Disulfide bond</keyword>
<evidence type="ECO:0000256" key="8">
    <source>
        <dbReference type="SAM" id="MobiDB-lite"/>
    </source>
</evidence>
<dbReference type="GO" id="GO:0048731">
    <property type="term" value="P:system development"/>
    <property type="evidence" value="ECO:0007669"/>
    <property type="project" value="UniProtKB-ARBA"/>
</dbReference>
<evidence type="ECO:0000259" key="9">
    <source>
        <dbReference type="PROSITE" id="PS50025"/>
    </source>
</evidence>
<evidence type="ECO:0000313" key="13">
    <source>
        <dbReference type="Proteomes" id="UP001233999"/>
    </source>
</evidence>
<dbReference type="InterPro" id="IPR001881">
    <property type="entry name" value="EGF-like_Ca-bd_dom"/>
</dbReference>